<keyword evidence="3" id="KW-1185">Reference proteome</keyword>
<keyword evidence="1" id="KW-0812">Transmembrane</keyword>
<keyword evidence="1" id="KW-0472">Membrane</keyword>
<keyword evidence="1" id="KW-1133">Transmembrane helix</keyword>
<gene>
    <name evidence="2" type="primary">AVEN_150271_1</name>
    <name evidence="2" type="ORF">CEXT_149531</name>
</gene>
<feature type="transmembrane region" description="Helical" evidence="1">
    <location>
        <begin position="89"/>
        <end position="111"/>
    </location>
</feature>
<comment type="caution">
    <text evidence="2">The sequence shown here is derived from an EMBL/GenBank/DDBJ whole genome shotgun (WGS) entry which is preliminary data.</text>
</comment>
<evidence type="ECO:0000256" key="1">
    <source>
        <dbReference type="SAM" id="Phobius"/>
    </source>
</evidence>
<reference evidence="2 3" key="1">
    <citation type="submission" date="2021-06" db="EMBL/GenBank/DDBJ databases">
        <title>Caerostris extrusa draft genome.</title>
        <authorList>
            <person name="Kono N."/>
            <person name="Arakawa K."/>
        </authorList>
    </citation>
    <scope>NUCLEOTIDE SEQUENCE [LARGE SCALE GENOMIC DNA]</scope>
</reference>
<name>A0AAV4XPW4_CAEEX</name>
<protein>
    <submittedName>
        <fullName evidence="2">Uncharacterized protein</fullName>
    </submittedName>
</protein>
<dbReference type="AlphaFoldDB" id="A0AAV4XPW4"/>
<sequence length="163" mass="17520">MKTVTISYSVFIASDSDSESKEVPIFIIFEYSKSHYLSDHKIKKEKCVIRLSRRGNINAQNGQSSSTGHHLLNLVTYCESSQSFIIMKIFFVCAITMALLVMCSAGSSSMACSTGPDGQMRCVKNSSPDGSYAGASSYSNGQGGGMMAGAGQPGNMNYRYSNA</sequence>
<evidence type="ECO:0000313" key="3">
    <source>
        <dbReference type="Proteomes" id="UP001054945"/>
    </source>
</evidence>
<dbReference type="EMBL" id="BPLR01000755">
    <property type="protein sequence ID" value="GIY97221.1"/>
    <property type="molecule type" value="Genomic_DNA"/>
</dbReference>
<organism evidence="2 3">
    <name type="scientific">Caerostris extrusa</name>
    <name type="common">Bark spider</name>
    <name type="synonym">Caerostris bankana</name>
    <dbReference type="NCBI Taxonomy" id="172846"/>
    <lineage>
        <taxon>Eukaryota</taxon>
        <taxon>Metazoa</taxon>
        <taxon>Ecdysozoa</taxon>
        <taxon>Arthropoda</taxon>
        <taxon>Chelicerata</taxon>
        <taxon>Arachnida</taxon>
        <taxon>Araneae</taxon>
        <taxon>Araneomorphae</taxon>
        <taxon>Entelegynae</taxon>
        <taxon>Araneoidea</taxon>
        <taxon>Araneidae</taxon>
        <taxon>Caerostris</taxon>
    </lineage>
</organism>
<evidence type="ECO:0000313" key="2">
    <source>
        <dbReference type="EMBL" id="GIY97221.1"/>
    </source>
</evidence>
<accession>A0AAV4XPW4</accession>
<dbReference type="Proteomes" id="UP001054945">
    <property type="component" value="Unassembled WGS sequence"/>
</dbReference>
<proteinExistence type="predicted"/>